<feature type="compositionally biased region" description="Gly residues" evidence="9">
    <location>
        <begin position="370"/>
        <end position="381"/>
    </location>
</feature>
<evidence type="ECO:0000256" key="10">
    <source>
        <dbReference type="SAM" id="SignalP"/>
    </source>
</evidence>
<dbReference type="Gene3D" id="3.40.50.11350">
    <property type="match status" value="1"/>
</dbReference>
<keyword evidence="3" id="KW-0808">Transferase</keyword>
<dbReference type="GO" id="GO:0006004">
    <property type="term" value="P:fucose metabolic process"/>
    <property type="evidence" value="ECO:0007669"/>
    <property type="project" value="UniProtKB-KW"/>
</dbReference>
<evidence type="ECO:0000256" key="7">
    <source>
        <dbReference type="ARBA" id="ARBA00025803"/>
    </source>
</evidence>
<reference evidence="11" key="1">
    <citation type="submission" date="2021-01" db="EMBL/GenBank/DDBJ databases">
        <authorList>
            <person name="Corre E."/>
            <person name="Pelletier E."/>
            <person name="Niang G."/>
            <person name="Scheremetjew M."/>
            <person name="Finn R."/>
            <person name="Kale V."/>
            <person name="Holt S."/>
            <person name="Cochrane G."/>
            <person name="Meng A."/>
            <person name="Brown T."/>
            <person name="Cohen L."/>
        </authorList>
    </citation>
    <scope>NUCLEOTIDE SEQUENCE</scope>
    <source>
        <strain evidence="11">379</strain>
    </source>
</reference>
<name>A0A7S3U0M1_EMIHU</name>
<keyword evidence="4" id="KW-0256">Endoplasmic reticulum</keyword>
<feature type="signal peptide" evidence="10">
    <location>
        <begin position="1"/>
        <end position="31"/>
    </location>
</feature>
<accession>A0A7S3U0M1</accession>
<dbReference type="PANTHER" id="PTHR13398:SF0">
    <property type="entry name" value="GDP-FUCOSE PROTEIN O-FUCOSYLTRANSFERASE 2"/>
    <property type="match status" value="1"/>
</dbReference>
<comment type="similarity">
    <text evidence="7">Belongs to the glycosyltransferase 68 family.</text>
</comment>
<keyword evidence="6" id="KW-0119">Carbohydrate metabolism</keyword>
<evidence type="ECO:0000256" key="1">
    <source>
        <dbReference type="ARBA" id="ARBA00004240"/>
    </source>
</evidence>
<proteinExistence type="inferred from homology"/>
<dbReference type="GO" id="GO:0046922">
    <property type="term" value="F:peptide-O-fucosyltransferase activity"/>
    <property type="evidence" value="ECO:0007669"/>
    <property type="project" value="InterPro"/>
</dbReference>
<evidence type="ECO:0000313" key="11">
    <source>
        <dbReference type="EMBL" id="CAE0599176.1"/>
    </source>
</evidence>
<feature type="chain" id="PRO_5031493301" description="GDP-fucose protein O-fucosyltransferase 2" evidence="10">
    <location>
        <begin position="32"/>
        <end position="514"/>
    </location>
</feature>
<dbReference type="InterPro" id="IPR019378">
    <property type="entry name" value="GDP-Fuc_O-FucTrfase"/>
</dbReference>
<comment type="pathway">
    <text evidence="2">Protein modification; protein glycosylation.</text>
</comment>
<dbReference type="EMBL" id="HBIR01060563">
    <property type="protein sequence ID" value="CAE0599176.1"/>
    <property type="molecule type" value="Transcribed_RNA"/>
</dbReference>
<sequence length="514" mass="56306">MAPQRCRAGTRSIASVLLFVALLTLVNLVRRLDVTPKRNSGERYREESATARAHVAQRLAAGERFITFKELTINNGLSNAYNALRSALAIASLTNRTLILPRYFSRHLRSEPYDVDAGYFFDEDALRKRFRVEAASLIAHAFPNAMTWPPLPPLRVHWIQLQEGEQLCGECSDSAKMESLGLVKSTCPPLALRGEQLVTVRASESHLGASEAQLRQWLQPYAKEPLLLLGRAFRRFFRFESDAEHLAFRARLLEGLRAAPQIRAAAEASLGRLRAMAGPRGRFDCVHMRRRDFLADHAGEEVSVGEYARLAAKRLLALRRDAANGGAPQVGEGDTGAGGGGGGSRTGKARGAKAKRARPGKRRRVSGGRRLLGGEAGGARGDGLDEGATAPSELGPVYLTSDVSEVPEVRSAFERHFETVLTIGQVFPPEQLDSFGSFEHTRLSGEARAAALAVDMRFGSVEQLLCSEADIFVGNLWSTFTHHICHLRELRGVRGACRGSDVYGRAIDPRTEFV</sequence>
<protein>
    <recommendedName>
        <fullName evidence="8">GDP-fucose protein O-fucosyltransferase 2</fullName>
    </recommendedName>
</protein>
<dbReference type="GO" id="GO:0005783">
    <property type="term" value="C:endoplasmic reticulum"/>
    <property type="evidence" value="ECO:0007669"/>
    <property type="project" value="UniProtKB-SubCell"/>
</dbReference>
<evidence type="ECO:0000256" key="5">
    <source>
        <dbReference type="ARBA" id="ARBA00023253"/>
    </source>
</evidence>
<evidence type="ECO:0000256" key="2">
    <source>
        <dbReference type="ARBA" id="ARBA00004922"/>
    </source>
</evidence>
<dbReference type="Pfam" id="PF10250">
    <property type="entry name" value="O-FucT"/>
    <property type="match status" value="1"/>
</dbReference>
<evidence type="ECO:0000256" key="6">
    <source>
        <dbReference type="ARBA" id="ARBA00023277"/>
    </source>
</evidence>
<dbReference type="PANTHER" id="PTHR13398">
    <property type="entry name" value="GDP-FUCOSE PROTEIN O-FUCOSYLTRANSFERASE 2"/>
    <property type="match status" value="1"/>
</dbReference>
<evidence type="ECO:0000256" key="4">
    <source>
        <dbReference type="ARBA" id="ARBA00022824"/>
    </source>
</evidence>
<comment type="subcellular location">
    <subcellularLocation>
        <location evidence="1">Endoplasmic reticulum</location>
    </subcellularLocation>
</comment>
<feature type="compositionally biased region" description="Gly residues" evidence="9">
    <location>
        <begin position="333"/>
        <end position="345"/>
    </location>
</feature>
<dbReference type="AlphaFoldDB" id="A0A7S3U0M1"/>
<organism evidence="11">
    <name type="scientific">Emiliania huxleyi</name>
    <name type="common">Coccolithophore</name>
    <name type="synonym">Pontosphaera huxleyi</name>
    <dbReference type="NCBI Taxonomy" id="2903"/>
    <lineage>
        <taxon>Eukaryota</taxon>
        <taxon>Haptista</taxon>
        <taxon>Haptophyta</taxon>
        <taxon>Prymnesiophyceae</taxon>
        <taxon>Isochrysidales</taxon>
        <taxon>Noelaerhabdaceae</taxon>
        <taxon>Emiliania</taxon>
    </lineage>
</organism>
<evidence type="ECO:0000256" key="3">
    <source>
        <dbReference type="ARBA" id="ARBA00022679"/>
    </source>
</evidence>
<feature type="region of interest" description="Disordered" evidence="9">
    <location>
        <begin position="324"/>
        <end position="396"/>
    </location>
</feature>
<keyword evidence="10" id="KW-0732">Signal</keyword>
<gene>
    <name evidence="11" type="ORF">EHUX00137_LOCUS47082</name>
</gene>
<dbReference type="InterPro" id="IPR045130">
    <property type="entry name" value="OFUT2-like"/>
</dbReference>
<feature type="compositionally biased region" description="Basic residues" evidence="9">
    <location>
        <begin position="347"/>
        <end position="367"/>
    </location>
</feature>
<keyword evidence="5" id="KW-0294">Fucose metabolism</keyword>
<evidence type="ECO:0000256" key="9">
    <source>
        <dbReference type="SAM" id="MobiDB-lite"/>
    </source>
</evidence>
<evidence type="ECO:0000256" key="8">
    <source>
        <dbReference type="ARBA" id="ARBA00026232"/>
    </source>
</evidence>